<dbReference type="EMBL" id="PISE01000011">
    <property type="protein sequence ID" value="PKG24601.1"/>
    <property type="molecule type" value="Genomic_DNA"/>
</dbReference>
<dbReference type="RefSeq" id="WP_101175940.1">
    <property type="nucleotide sequence ID" value="NZ_PISE01000011.1"/>
</dbReference>
<comment type="caution">
    <text evidence="1">The sequence shown here is derived from an EMBL/GenBank/DDBJ whole genome shotgun (WGS) entry which is preliminary data.</text>
</comment>
<accession>A0A2N0Z4Z9</accession>
<protein>
    <submittedName>
        <fullName evidence="1">Uncharacterized protein</fullName>
    </submittedName>
</protein>
<dbReference type="AlphaFoldDB" id="A0A2N0Z4Z9"/>
<reference evidence="1 2" key="1">
    <citation type="journal article" date="2003" name="Int. J. Syst. Evol. Microbiol.">
        <title>Bacillus nealsonii sp. nov., isolated from a spacecraft-assembly facility, whose spores are gamma-radiation resistant.</title>
        <authorList>
            <person name="Venkateswaran K."/>
            <person name="Kempf M."/>
            <person name="Chen F."/>
            <person name="Satomi M."/>
            <person name="Nicholson W."/>
            <person name="Kern R."/>
        </authorList>
    </citation>
    <scope>NUCLEOTIDE SEQUENCE [LARGE SCALE GENOMIC DNA]</scope>
    <source>
        <strain evidence="1 2">FO-92</strain>
    </source>
</reference>
<proteinExistence type="predicted"/>
<sequence>MHAISIASIYLLKKITILLPKLQEIIEKDKSTIVRDYANVGQAGSHAVFSILKNLCILGKTSIG</sequence>
<dbReference type="Proteomes" id="UP000233375">
    <property type="component" value="Unassembled WGS sequence"/>
</dbReference>
<evidence type="ECO:0000313" key="2">
    <source>
        <dbReference type="Proteomes" id="UP000233375"/>
    </source>
</evidence>
<name>A0A2N0Z4Z9_9BACI</name>
<evidence type="ECO:0000313" key="1">
    <source>
        <dbReference type="EMBL" id="PKG24601.1"/>
    </source>
</evidence>
<gene>
    <name evidence="1" type="ORF">CWS01_04885</name>
</gene>
<organism evidence="1 2">
    <name type="scientific">Niallia nealsonii</name>
    <dbReference type="NCBI Taxonomy" id="115979"/>
    <lineage>
        <taxon>Bacteria</taxon>
        <taxon>Bacillati</taxon>
        <taxon>Bacillota</taxon>
        <taxon>Bacilli</taxon>
        <taxon>Bacillales</taxon>
        <taxon>Bacillaceae</taxon>
        <taxon>Niallia</taxon>
    </lineage>
</organism>
<keyword evidence="2" id="KW-1185">Reference proteome</keyword>